<evidence type="ECO:0000313" key="1">
    <source>
        <dbReference type="EMBL" id="KND93323.1"/>
    </source>
</evidence>
<dbReference type="AlphaFoldDB" id="A0A0L0NH05"/>
<dbReference type="Proteomes" id="UP000036947">
    <property type="component" value="Unassembled WGS sequence"/>
</dbReference>
<reference evidence="1 2" key="1">
    <citation type="journal article" date="2015" name="BMC Genomics">
        <title>The genome of the truffle-parasite Tolypocladium ophioglossoides and the evolution of antifungal peptaibiotics.</title>
        <authorList>
            <person name="Quandt C.A."/>
            <person name="Bushley K.E."/>
            <person name="Spatafora J.W."/>
        </authorList>
    </citation>
    <scope>NUCLEOTIDE SEQUENCE [LARGE SCALE GENOMIC DNA]</scope>
    <source>
        <strain evidence="1 2">CBS 100239</strain>
    </source>
</reference>
<sequence>MTEFGVNPGGVSGASSIVKPRRWKDYLSALILYKTHTDILYMRDEVVCGVQPPESYASPFAAQNINARLHCETSPLPQGPDDAANRLHLAQPSVEKTPRLGEARRLVVGHEQLSPGDLGAHTHCGFVPGLAIKQLMTPRGQGLALGYEMMTDETEGAVWEDAGADVKKAGVAGAEAEGALGEAVLGYMAVRSSENGVFHGAEGALS</sequence>
<dbReference type="OrthoDB" id="10072614at2759"/>
<protein>
    <submittedName>
        <fullName evidence="1">Uncharacterized protein</fullName>
    </submittedName>
</protein>
<gene>
    <name evidence="1" type="ORF">TOPH_02141</name>
</gene>
<name>A0A0L0NH05_TOLOC</name>
<accession>A0A0L0NH05</accession>
<keyword evidence="2" id="KW-1185">Reference proteome</keyword>
<proteinExistence type="predicted"/>
<organism evidence="1 2">
    <name type="scientific">Tolypocladium ophioglossoides (strain CBS 100239)</name>
    <name type="common">Snaketongue truffleclub</name>
    <name type="synonym">Elaphocordyceps ophioglossoides</name>
    <dbReference type="NCBI Taxonomy" id="1163406"/>
    <lineage>
        <taxon>Eukaryota</taxon>
        <taxon>Fungi</taxon>
        <taxon>Dikarya</taxon>
        <taxon>Ascomycota</taxon>
        <taxon>Pezizomycotina</taxon>
        <taxon>Sordariomycetes</taxon>
        <taxon>Hypocreomycetidae</taxon>
        <taxon>Hypocreales</taxon>
        <taxon>Ophiocordycipitaceae</taxon>
        <taxon>Tolypocladium</taxon>
    </lineage>
</organism>
<dbReference type="EMBL" id="LFRF01000004">
    <property type="protein sequence ID" value="KND93323.1"/>
    <property type="molecule type" value="Genomic_DNA"/>
</dbReference>
<evidence type="ECO:0000313" key="2">
    <source>
        <dbReference type="Proteomes" id="UP000036947"/>
    </source>
</evidence>
<comment type="caution">
    <text evidence="1">The sequence shown here is derived from an EMBL/GenBank/DDBJ whole genome shotgun (WGS) entry which is preliminary data.</text>
</comment>